<feature type="compositionally biased region" description="Polar residues" evidence="1">
    <location>
        <begin position="299"/>
        <end position="315"/>
    </location>
</feature>
<organism evidence="2 3">
    <name type="scientific">Crotalaria pallida</name>
    <name type="common">Smooth rattlebox</name>
    <name type="synonym">Crotalaria striata</name>
    <dbReference type="NCBI Taxonomy" id="3830"/>
    <lineage>
        <taxon>Eukaryota</taxon>
        <taxon>Viridiplantae</taxon>
        <taxon>Streptophyta</taxon>
        <taxon>Embryophyta</taxon>
        <taxon>Tracheophyta</taxon>
        <taxon>Spermatophyta</taxon>
        <taxon>Magnoliopsida</taxon>
        <taxon>eudicotyledons</taxon>
        <taxon>Gunneridae</taxon>
        <taxon>Pentapetalae</taxon>
        <taxon>rosids</taxon>
        <taxon>fabids</taxon>
        <taxon>Fabales</taxon>
        <taxon>Fabaceae</taxon>
        <taxon>Papilionoideae</taxon>
        <taxon>50 kb inversion clade</taxon>
        <taxon>genistoids sensu lato</taxon>
        <taxon>core genistoids</taxon>
        <taxon>Crotalarieae</taxon>
        <taxon>Crotalaria</taxon>
    </lineage>
</organism>
<evidence type="ECO:0000256" key="1">
    <source>
        <dbReference type="SAM" id="MobiDB-lite"/>
    </source>
</evidence>
<feature type="region of interest" description="Disordered" evidence="1">
    <location>
        <begin position="275"/>
        <end position="315"/>
    </location>
</feature>
<evidence type="ECO:0000313" key="3">
    <source>
        <dbReference type="Proteomes" id="UP001372338"/>
    </source>
</evidence>
<comment type="caution">
    <text evidence="2">The sequence shown here is derived from an EMBL/GenBank/DDBJ whole genome shotgun (WGS) entry which is preliminary data.</text>
</comment>
<feature type="compositionally biased region" description="Basic and acidic residues" evidence="1">
    <location>
        <begin position="30"/>
        <end position="39"/>
    </location>
</feature>
<keyword evidence="3" id="KW-1185">Reference proteome</keyword>
<feature type="region of interest" description="Disordered" evidence="1">
    <location>
        <begin position="1"/>
        <end position="46"/>
    </location>
</feature>
<feature type="compositionally biased region" description="Polar residues" evidence="1">
    <location>
        <begin position="282"/>
        <end position="291"/>
    </location>
</feature>
<dbReference type="EMBL" id="JAYWIO010000007">
    <property type="protein sequence ID" value="KAK7251206.1"/>
    <property type="molecule type" value="Genomic_DNA"/>
</dbReference>
<feature type="compositionally biased region" description="Polar residues" evidence="1">
    <location>
        <begin position="181"/>
        <end position="198"/>
    </location>
</feature>
<dbReference type="AlphaFoldDB" id="A0AAN9EEK9"/>
<protein>
    <submittedName>
        <fullName evidence="2">Uncharacterized protein</fullName>
    </submittedName>
</protein>
<proteinExistence type="predicted"/>
<name>A0AAN9EEK9_CROPI</name>
<sequence>MVHGGSGPSETVGVGAKPPSTGEAATGDAYRNDGMHVDGDTVNPVNSGGGAAVANFSVGADSSVTEEDNTYGPWMIASRNQRRRAPKYQGNSSDNVEKKEQPKMKEAKYGGSQFSALNEEEHGENEIETNFMEDLTIQKEGAHKKQIVVQDGNKAVGPRLVKQPNRAGKINKQKPNIPVKGNQSKPLPNKAQTQQRPTLPTPDIKIDKPQQSEEELLVLEEKKAMEKVVMDTMRRYQQQMWNDFKAGIRNDDYLGCFVSQSTNVEMDFIRRQAARGKDATDLSDNPKSTMINFDVGNDASISQKNDGIGSSMTRP</sequence>
<gene>
    <name evidence="2" type="ORF">RIF29_34197</name>
</gene>
<feature type="compositionally biased region" description="Basic and acidic residues" evidence="1">
    <location>
        <begin position="95"/>
        <end position="108"/>
    </location>
</feature>
<feature type="region of interest" description="Disordered" evidence="1">
    <location>
        <begin position="148"/>
        <end position="211"/>
    </location>
</feature>
<dbReference type="Proteomes" id="UP001372338">
    <property type="component" value="Unassembled WGS sequence"/>
</dbReference>
<evidence type="ECO:0000313" key="2">
    <source>
        <dbReference type="EMBL" id="KAK7251206.1"/>
    </source>
</evidence>
<reference evidence="2 3" key="1">
    <citation type="submission" date="2024-01" db="EMBL/GenBank/DDBJ databases">
        <title>The genomes of 5 underutilized Papilionoideae crops provide insights into root nodulation and disease resistanc.</title>
        <authorList>
            <person name="Yuan L."/>
        </authorList>
    </citation>
    <scope>NUCLEOTIDE SEQUENCE [LARGE SCALE GENOMIC DNA]</scope>
    <source>
        <strain evidence="2">ZHUSHIDOU_FW_LH</strain>
        <tissue evidence="2">Leaf</tissue>
    </source>
</reference>
<accession>A0AAN9EEK9</accession>
<feature type="region of interest" description="Disordered" evidence="1">
    <location>
        <begin position="61"/>
        <end position="124"/>
    </location>
</feature>